<comment type="caution">
    <text evidence="2">The sequence shown here is derived from an EMBL/GenBank/DDBJ whole genome shotgun (WGS) entry which is preliminary data.</text>
</comment>
<evidence type="ECO:0000259" key="1">
    <source>
        <dbReference type="Pfam" id="PF15970"/>
    </source>
</evidence>
<dbReference type="RefSeq" id="WP_113869200.1">
    <property type="nucleotide sequence ID" value="NZ_AGJP01000001.1"/>
</dbReference>
<proteinExistence type="predicted"/>
<feature type="domain" description="HicB-like antitoxin of toxin-antitoxin system" evidence="1">
    <location>
        <begin position="3"/>
        <end position="82"/>
    </location>
</feature>
<sequence>MFTYPASVSFNEDSGQYEILFRDFKNLKSIAFTEEDIDLEAASWLTGIIGEYIDARIPIPHPSALQHNEIDVHLPVLVNLKAALHNAMIQTGTRKADLARKLNQKGPQIDRLLDVNHASKIETLEQALYLLGYEVSVSIAQVSKSKSLKIN</sequence>
<evidence type="ECO:0000313" key="2">
    <source>
        <dbReference type="EMBL" id="RBP58102.1"/>
    </source>
</evidence>
<accession>A0A366HYR4</accession>
<protein>
    <submittedName>
        <fullName evidence="2">Antitoxin HicB</fullName>
    </submittedName>
</protein>
<organism evidence="2 3">
    <name type="scientific">Brenneria salicis ATCC 15712 = DSM 30166</name>
    <dbReference type="NCBI Taxonomy" id="714314"/>
    <lineage>
        <taxon>Bacteria</taxon>
        <taxon>Pseudomonadati</taxon>
        <taxon>Pseudomonadota</taxon>
        <taxon>Gammaproteobacteria</taxon>
        <taxon>Enterobacterales</taxon>
        <taxon>Pectobacteriaceae</taxon>
        <taxon>Brenneria</taxon>
    </lineage>
</organism>
<name>A0A366HYR4_9GAMM</name>
<dbReference type="InterPro" id="IPR031807">
    <property type="entry name" value="HicB-like"/>
</dbReference>
<gene>
    <name evidence="2" type="ORF">DES54_1542</name>
</gene>
<dbReference type="Proteomes" id="UP000253046">
    <property type="component" value="Unassembled WGS sequence"/>
</dbReference>
<dbReference type="AlphaFoldDB" id="A0A366HYR4"/>
<dbReference type="Pfam" id="PF15970">
    <property type="entry name" value="HicB-like_2"/>
    <property type="match status" value="1"/>
</dbReference>
<dbReference type="OrthoDB" id="5772151at2"/>
<evidence type="ECO:0000313" key="3">
    <source>
        <dbReference type="Proteomes" id="UP000253046"/>
    </source>
</evidence>
<reference evidence="2 3" key="1">
    <citation type="submission" date="2018-06" db="EMBL/GenBank/DDBJ databases">
        <title>Genomic Encyclopedia of Type Strains, Phase IV (KMG-IV): sequencing the most valuable type-strain genomes for metagenomic binning, comparative biology and taxonomic classification.</title>
        <authorList>
            <person name="Goeker M."/>
        </authorList>
    </citation>
    <scope>NUCLEOTIDE SEQUENCE [LARGE SCALE GENOMIC DNA]</scope>
    <source>
        <strain evidence="2 3">DSM 30166</strain>
    </source>
</reference>
<keyword evidence="3" id="KW-1185">Reference proteome</keyword>
<dbReference type="EMBL" id="QNRY01000054">
    <property type="protein sequence ID" value="RBP58102.1"/>
    <property type="molecule type" value="Genomic_DNA"/>
</dbReference>